<dbReference type="GO" id="GO:0003677">
    <property type="term" value="F:DNA binding"/>
    <property type="evidence" value="ECO:0007669"/>
    <property type="project" value="UniProtKB-KW"/>
</dbReference>
<dbReference type="PANTHER" id="PTHR43537:SF24">
    <property type="entry name" value="GLUCONATE OPERON TRANSCRIPTIONAL REPRESSOR"/>
    <property type="match status" value="1"/>
</dbReference>
<dbReference type="Proteomes" id="UP000265419">
    <property type="component" value="Unassembled WGS sequence"/>
</dbReference>
<evidence type="ECO:0000256" key="2">
    <source>
        <dbReference type="ARBA" id="ARBA00023125"/>
    </source>
</evidence>
<dbReference type="PROSITE" id="PS50949">
    <property type="entry name" value="HTH_GNTR"/>
    <property type="match status" value="1"/>
</dbReference>
<evidence type="ECO:0000313" key="5">
    <source>
        <dbReference type="EMBL" id="RII42785.1"/>
    </source>
</evidence>
<dbReference type="Gene3D" id="1.10.10.10">
    <property type="entry name" value="Winged helix-like DNA-binding domain superfamily/Winged helix DNA-binding domain"/>
    <property type="match status" value="1"/>
</dbReference>
<dbReference type="RefSeq" id="WP_119424136.1">
    <property type="nucleotide sequence ID" value="NZ_QQXK01000008.1"/>
</dbReference>
<keyword evidence="2" id="KW-0238">DNA-binding</keyword>
<dbReference type="InterPro" id="IPR036388">
    <property type="entry name" value="WH-like_DNA-bd_sf"/>
</dbReference>
<dbReference type="SUPFAM" id="SSF46785">
    <property type="entry name" value="Winged helix' DNA-binding domain"/>
    <property type="match status" value="1"/>
</dbReference>
<dbReference type="InterPro" id="IPR008920">
    <property type="entry name" value="TF_FadR/GntR_C"/>
</dbReference>
<sequence length="225" mass="24492">MTQHDDASAALGAPAPSAADAAYAATKAALLDGDFPVGSMLSEGDVATRLGISRTPVREAFLRLQVEGWLRLYPKRGALVVPPEPGEARDVLDARVLVETSGVRAATSTQAEADALARAMQARLDEQHSAHATDDLQAFAEHDLAFHRAIVEAGGNLLLLGFQDSLADHERRMSTRSLWRRKDSSQLVLAQHAGLIDAVTRRDPALFEQRLREHLTTVHRRLLEP</sequence>
<dbReference type="Gene3D" id="1.20.120.530">
    <property type="entry name" value="GntR ligand-binding domain-like"/>
    <property type="match status" value="1"/>
</dbReference>
<evidence type="ECO:0000313" key="6">
    <source>
        <dbReference type="Proteomes" id="UP000265419"/>
    </source>
</evidence>
<evidence type="ECO:0000256" key="3">
    <source>
        <dbReference type="ARBA" id="ARBA00023163"/>
    </source>
</evidence>
<protein>
    <submittedName>
        <fullName evidence="5">GntR family transcriptional regulator</fullName>
    </submittedName>
</protein>
<dbReference type="PANTHER" id="PTHR43537">
    <property type="entry name" value="TRANSCRIPTIONAL REGULATOR, GNTR FAMILY"/>
    <property type="match status" value="1"/>
</dbReference>
<dbReference type="Pfam" id="PF00392">
    <property type="entry name" value="GntR"/>
    <property type="match status" value="1"/>
</dbReference>
<evidence type="ECO:0000259" key="4">
    <source>
        <dbReference type="PROSITE" id="PS50949"/>
    </source>
</evidence>
<dbReference type="InterPro" id="IPR036390">
    <property type="entry name" value="WH_DNA-bd_sf"/>
</dbReference>
<dbReference type="GO" id="GO:0003700">
    <property type="term" value="F:DNA-binding transcription factor activity"/>
    <property type="evidence" value="ECO:0007669"/>
    <property type="project" value="InterPro"/>
</dbReference>
<comment type="caution">
    <text evidence="5">The sequence shown here is derived from an EMBL/GenBank/DDBJ whole genome shotgun (WGS) entry which is preliminary data.</text>
</comment>
<gene>
    <name evidence="5" type="ORF">DWB68_05470</name>
</gene>
<dbReference type="SMART" id="SM00895">
    <property type="entry name" value="FCD"/>
    <property type="match status" value="1"/>
</dbReference>
<keyword evidence="1" id="KW-0805">Transcription regulation</keyword>
<dbReference type="PRINTS" id="PR00035">
    <property type="entry name" value="HTHGNTR"/>
</dbReference>
<reference evidence="5 6" key="1">
    <citation type="submission" date="2018-07" db="EMBL/GenBank/DDBJ databases">
        <title>Arthrobacter sp. nov., isolated from raw cow's milk with high bacterial count.</title>
        <authorList>
            <person name="Hahne J."/>
            <person name="Isele D."/>
            <person name="Lipski A."/>
        </authorList>
    </citation>
    <scope>NUCLEOTIDE SEQUENCE [LARGE SCALE GENOMIC DNA]</scope>
    <source>
        <strain evidence="5 6">JZ R-35</strain>
    </source>
</reference>
<accession>A0A399JB31</accession>
<dbReference type="InterPro" id="IPR000524">
    <property type="entry name" value="Tscrpt_reg_HTH_GntR"/>
</dbReference>
<dbReference type="InterPro" id="IPR011711">
    <property type="entry name" value="GntR_C"/>
</dbReference>
<proteinExistence type="predicted"/>
<keyword evidence="3" id="KW-0804">Transcription</keyword>
<dbReference type="AlphaFoldDB" id="A0A399JB31"/>
<dbReference type="SMART" id="SM00345">
    <property type="entry name" value="HTH_GNTR"/>
    <property type="match status" value="1"/>
</dbReference>
<dbReference type="Pfam" id="PF07729">
    <property type="entry name" value="FCD"/>
    <property type="match status" value="1"/>
</dbReference>
<name>A0A399JB31_9MICC</name>
<dbReference type="SUPFAM" id="SSF48008">
    <property type="entry name" value="GntR ligand-binding domain-like"/>
    <property type="match status" value="1"/>
</dbReference>
<dbReference type="EMBL" id="QQXK01000008">
    <property type="protein sequence ID" value="RII42785.1"/>
    <property type="molecule type" value="Genomic_DNA"/>
</dbReference>
<feature type="domain" description="HTH gntR-type" evidence="4">
    <location>
        <begin position="16"/>
        <end position="83"/>
    </location>
</feature>
<keyword evidence="6" id="KW-1185">Reference proteome</keyword>
<organism evidence="5 6">
    <name type="scientific">Galactobacter valiniphilus</name>
    <dbReference type="NCBI Taxonomy" id="2676122"/>
    <lineage>
        <taxon>Bacteria</taxon>
        <taxon>Bacillati</taxon>
        <taxon>Actinomycetota</taxon>
        <taxon>Actinomycetes</taxon>
        <taxon>Micrococcales</taxon>
        <taxon>Micrococcaceae</taxon>
        <taxon>Galactobacter</taxon>
    </lineage>
</organism>
<evidence type="ECO:0000256" key="1">
    <source>
        <dbReference type="ARBA" id="ARBA00023015"/>
    </source>
</evidence>